<dbReference type="GO" id="GO:0006355">
    <property type="term" value="P:regulation of DNA-templated transcription"/>
    <property type="evidence" value="ECO:0007669"/>
    <property type="project" value="InterPro"/>
</dbReference>
<dbReference type="SMART" id="SM00448">
    <property type="entry name" value="REC"/>
    <property type="match status" value="1"/>
</dbReference>
<keyword evidence="4" id="KW-0238">DNA-binding</keyword>
<dbReference type="InterPro" id="IPR011006">
    <property type="entry name" value="CheY-like_superfamily"/>
</dbReference>
<keyword evidence="10" id="KW-1185">Reference proteome</keyword>
<evidence type="ECO:0000313" key="10">
    <source>
        <dbReference type="Proteomes" id="UP000494216"/>
    </source>
</evidence>
<dbReference type="Pfam" id="PF00072">
    <property type="entry name" value="Response_reg"/>
    <property type="match status" value="1"/>
</dbReference>
<evidence type="ECO:0000256" key="4">
    <source>
        <dbReference type="ARBA" id="ARBA00023125"/>
    </source>
</evidence>
<dbReference type="Gene3D" id="1.10.10.10">
    <property type="entry name" value="Winged helix-like DNA-binding domain superfamily/Winged helix DNA-binding domain"/>
    <property type="match status" value="1"/>
</dbReference>
<comment type="caution">
    <text evidence="9">The sequence shown here is derived from an EMBL/GenBank/DDBJ whole genome shotgun (WGS) entry which is preliminary data.</text>
</comment>
<keyword evidence="5" id="KW-0804">Transcription</keyword>
<keyword evidence="1 6" id="KW-0597">Phosphoprotein</keyword>
<evidence type="ECO:0000259" key="8">
    <source>
        <dbReference type="PROSITE" id="PS50110"/>
    </source>
</evidence>
<dbReference type="InterPro" id="IPR016032">
    <property type="entry name" value="Sig_transdc_resp-reg_C-effctor"/>
</dbReference>
<dbReference type="InterPro" id="IPR000792">
    <property type="entry name" value="Tscrpt_reg_LuxR_C"/>
</dbReference>
<gene>
    <name evidence="9" type="primary">tmoT</name>
    <name evidence="9" type="ORF">METHB2_70076</name>
</gene>
<feature type="domain" description="Response regulatory" evidence="8">
    <location>
        <begin position="10"/>
        <end position="124"/>
    </location>
</feature>
<dbReference type="PANTHER" id="PTHR44688:SF16">
    <property type="entry name" value="DNA-BINDING TRANSCRIPTIONAL ACTIVATOR DEVR_DOSR"/>
    <property type="match status" value="1"/>
</dbReference>
<dbReference type="SUPFAM" id="SSF46894">
    <property type="entry name" value="C-terminal effector domain of the bipartite response regulators"/>
    <property type="match status" value="1"/>
</dbReference>
<dbReference type="SUPFAM" id="SSF52172">
    <property type="entry name" value="CheY-like"/>
    <property type="match status" value="1"/>
</dbReference>
<keyword evidence="3" id="KW-0805">Transcription regulation</keyword>
<dbReference type="PROSITE" id="PS50043">
    <property type="entry name" value="HTH_LUXR_2"/>
    <property type="match status" value="1"/>
</dbReference>
<evidence type="ECO:0000256" key="6">
    <source>
        <dbReference type="PROSITE-ProRule" id="PRU00169"/>
    </source>
</evidence>
<dbReference type="PANTHER" id="PTHR44688">
    <property type="entry name" value="DNA-BINDING TRANSCRIPTIONAL ACTIVATOR DEVR_DOSR"/>
    <property type="match status" value="1"/>
</dbReference>
<reference evidence="9 10" key="1">
    <citation type="submission" date="2020-02" db="EMBL/GenBank/DDBJ databases">
        <authorList>
            <person name="Hogendoorn C."/>
        </authorList>
    </citation>
    <scope>NUCLEOTIDE SEQUENCE [LARGE SCALE GENOMIC DNA]</scope>
    <source>
        <strain evidence="9">METHB21</strain>
    </source>
</reference>
<dbReference type="RefSeq" id="WP_246247077.1">
    <property type="nucleotide sequence ID" value="NZ_CADCXN010000102.1"/>
</dbReference>
<evidence type="ECO:0000256" key="1">
    <source>
        <dbReference type="ARBA" id="ARBA00022553"/>
    </source>
</evidence>
<dbReference type="PRINTS" id="PR00038">
    <property type="entry name" value="HTHLUXR"/>
</dbReference>
<dbReference type="GO" id="GO:0000160">
    <property type="term" value="P:phosphorelay signal transduction system"/>
    <property type="evidence" value="ECO:0007669"/>
    <property type="project" value="UniProtKB-KW"/>
</dbReference>
<dbReference type="EMBL" id="CADCXN010000102">
    <property type="protein sequence ID" value="CAA9892469.1"/>
    <property type="molecule type" value="Genomic_DNA"/>
</dbReference>
<evidence type="ECO:0000256" key="2">
    <source>
        <dbReference type="ARBA" id="ARBA00023012"/>
    </source>
</evidence>
<keyword evidence="2" id="KW-0902">Two-component regulatory system</keyword>
<dbReference type="SMART" id="SM00421">
    <property type="entry name" value="HTH_LUXR"/>
    <property type="match status" value="1"/>
</dbReference>
<sequence length="211" mass="23681">MITINRSDPVVYLVDDEFAIRDSLTLLLESSGQTVKSFDSAQAFLDDYKPEQAGCLILDVRMPLMSGFELQEKLAEKNITLPIIFISGNAQIPDSAKAFRAGAVDFLEKPFDYKILLQRIQEAINKDAEERAEASEKRRLQSRLDQLTCREKEVLSLIVSSHSSKEAGKILNISNRTIEVHRANIMEKMQVQNFSELMIVAMKCGIIAISG</sequence>
<dbReference type="InterPro" id="IPR036388">
    <property type="entry name" value="WH-like_DNA-bd_sf"/>
</dbReference>
<protein>
    <submittedName>
        <fullName evidence="9">Response regulator protein TmoT</fullName>
    </submittedName>
</protein>
<evidence type="ECO:0000256" key="3">
    <source>
        <dbReference type="ARBA" id="ARBA00023015"/>
    </source>
</evidence>
<evidence type="ECO:0000259" key="7">
    <source>
        <dbReference type="PROSITE" id="PS50043"/>
    </source>
</evidence>
<feature type="modified residue" description="4-aspartylphosphate" evidence="6">
    <location>
        <position position="59"/>
    </location>
</feature>
<evidence type="ECO:0000256" key="5">
    <source>
        <dbReference type="ARBA" id="ARBA00023163"/>
    </source>
</evidence>
<dbReference type="FunFam" id="3.40.50.2300:FF:000018">
    <property type="entry name" value="DNA-binding transcriptional regulator NtrC"/>
    <property type="match status" value="1"/>
</dbReference>
<feature type="domain" description="HTH luxR-type" evidence="7">
    <location>
        <begin position="140"/>
        <end position="205"/>
    </location>
</feature>
<dbReference type="PROSITE" id="PS50110">
    <property type="entry name" value="RESPONSE_REGULATORY"/>
    <property type="match status" value="1"/>
</dbReference>
<organism evidence="9 10">
    <name type="scientific">Candidatus Methylobacter favarea</name>
    <dbReference type="NCBI Taxonomy" id="2707345"/>
    <lineage>
        <taxon>Bacteria</taxon>
        <taxon>Pseudomonadati</taxon>
        <taxon>Pseudomonadota</taxon>
        <taxon>Gammaproteobacteria</taxon>
        <taxon>Methylococcales</taxon>
        <taxon>Methylococcaceae</taxon>
        <taxon>Methylobacter</taxon>
    </lineage>
</organism>
<dbReference type="CDD" id="cd17537">
    <property type="entry name" value="REC_FixJ"/>
    <property type="match status" value="1"/>
</dbReference>
<proteinExistence type="predicted"/>
<accession>A0A8S0Y6Y5</accession>
<dbReference type="Pfam" id="PF00196">
    <property type="entry name" value="GerE"/>
    <property type="match status" value="1"/>
</dbReference>
<dbReference type="CDD" id="cd06170">
    <property type="entry name" value="LuxR_C_like"/>
    <property type="match status" value="1"/>
</dbReference>
<dbReference type="InterPro" id="IPR001789">
    <property type="entry name" value="Sig_transdc_resp-reg_receiver"/>
</dbReference>
<evidence type="ECO:0000313" key="9">
    <source>
        <dbReference type="EMBL" id="CAA9892469.1"/>
    </source>
</evidence>
<dbReference type="GO" id="GO:0003677">
    <property type="term" value="F:DNA binding"/>
    <property type="evidence" value="ECO:0007669"/>
    <property type="project" value="UniProtKB-KW"/>
</dbReference>
<dbReference type="Gene3D" id="3.40.50.2300">
    <property type="match status" value="1"/>
</dbReference>
<dbReference type="Proteomes" id="UP000494216">
    <property type="component" value="Unassembled WGS sequence"/>
</dbReference>
<dbReference type="AlphaFoldDB" id="A0A8S0Y6Y5"/>
<name>A0A8S0Y6Y5_9GAMM</name>